<sequence length="215" mass="24426">MSRGRGRGRGRNGVISSLQTELANRDLFEGASGKLAIFPSYEVTAGRAISKEEAHIADLMEQFRSDFQESMFYLQPPPPAPEIERYSDRYFKDQGKNKKRSLKELKTDINLFPEELHSVLQKKRVKQTKATMGDKEGLLEFLENTKDEEGDENGKDKSALSGDEKSDEGDEQDQELLEAEEEEEEENDYMDTYFNNGEDDDIEDIDDDAGGGDYD</sequence>
<proteinExistence type="inferred from homology"/>
<feature type="compositionally biased region" description="Basic and acidic residues" evidence="5">
    <location>
        <begin position="132"/>
        <end position="164"/>
    </location>
</feature>
<evidence type="ECO:0000256" key="3">
    <source>
        <dbReference type="ARBA" id="ARBA00023242"/>
    </source>
</evidence>
<dbReference type="PANTHER" id="PTHR15367">
    <property type="entry name" value="DNA-DIRECTED RNA POLYMERASE III"/>
    <property type="match status" value="1"/>
</dbReference>
<dbReference type="EMBL" id="JANBUO010001605">
    <property type="protein sequence ID" value="KAJ2797547.1"/>
    <property type="molecule type" value="Genomic_DNA"/>
</dbReference>
<comment type="caution">
    <text evidence="6">The sequence shown here is derived from an EMBL/GenBank/DDBJ whole genome shotgun (WGS) entry which is preliminary data.</text>
</comment>
<dbReference type="InterPro" id="IPR024661">
    <property type="entry name" value="RNA_pol_III_Rpc31"/>
</dbReference>
<dbReference type="Proteomes" id="UP001140094">
    <property type="component" value="Unassembled WGS sequence"/>
</dbReference>
<gene>
    <name evidence="6" type="ORF">H4R20_005143</name>
</gene>
<accession>A0A9W8LS52</accession>
<dbReference type="Pfam" id="PF11705">
    <property type="entry name" value="RNA_pol_3_Rpc31"/>
    <property type="match status" value="1"/>
</dbReference>
<evidence type="ECO:0000256" key="2">
    <source>
        <dbReference type="ARBA" id="ARBA00008352"/>
    </source>
</evidence>
<evidence type="ECO:0000313" key="6">
    <source>
        <dbReference type="EMBL" id="KAJ2797547.1"/>
    </source>
</evidence>
<dbReference type="OrthoDB" id="5377312at2759"/>
<keyword evidence="7" id="KW-1185">Reference proteome</keyword>
<name>A0A9W8LS52_9FUNG</name>
<organism evidence="6 7">
    <name type="scientific">Coemansia guatemalensis</name>
    <dbReference type="NCBI Taxonomy" id="2761395"/>
    <lineage>
        <taxon>Eukaryota</taxon>
        <taxon>Fungi</taxon>
        <taxon>Fungi incertae sedis</taxon>
        <taxon>Zoopagomycota</taxon>
        <taxon>Kickxellomycotina</taxon>
        <taxon>Kickxellomycetes</taxon>
        <taxon>Kickxellales</taxon>
        <taxon>Kickxellaceae</taxon>
        <taxon>Coemansia</taxon>
    </lineage>
</organism>
<protein>
    <recommendedName>
        <fullName evidence="4">DNA-directed RNA polymerase III subunit</fullName>
    </recommendedName>
</protein>
<feature type="region of interest" description="Disordered" evidence="5">
    <location>
        <begin position="125"/>
        <end position="215"/>
    </location>
</feature>
<reference evidence="6" key="1">
    <citation type="submission" date="2022-07" db="EMBL/GenBank/DDBJ databases">
        <title>Phylogenomic reconstructions and comparative analyses of Kickxellomycotina fungi.</title>
        <authorList>
            <person name="Reynolds N.K."/>
            <person name="Stajich J.E."/>
            <person name="Barry K."/>
            <person name="Grigoriev I.V."/>
            <person name="Crous P."/>
            <person name="Smith M.E."/>
        </authorList>
    </citation>
    <scope>NUCLEOTIDE SEQUENCE</scope>
    <source>
        <strain evidence="6">NRRL 1565</strain>
    </source>
</reference>
<evidence type="ECO:0000256" key="4">
    <source>
        <dbReference type="PIRNR" id="PIRNR000777"/>
    </source>
</evidence>
<dbReference type="GO" id="GO:0005666">
    <property type="term" value="C:RNA polymerase III complex"/>
    <property type="evidence" value="ECO:0007669"/>
    <property type="project" value="UniProtKB-UniRule"/>
</dbReference>
<comment type="function">
    <text evidence="4">DNA-dependent RNA polymerase catalyzes the transcription of DNA into RNA using the four ribonucleoside triphosphates as substrates. Specific peripheric component of RNA polymerase III which synthesizes small RNAs, such as 5S rRNA and tRNAs.</text>
</comment>
<comment type="subunit">
    <text evidence="4">Component of the RNA polymerase III (Pol III) complex.</text>
</comment>
<dbReference type="AlphaFoldDB" id="A0A9W8LS52"/>
<dbReference type="PANTHER" id="PTHR15367:SF2">
    <property type="entry name" value="DNA-DIRECTED RNA POLYMERASE III SUBUNIT"/>
    <property type="match status" value="1"/>
</dbReference>
<evidence type="ECO:0000256" key="5">
    <source>
        <dbReference type="SAM" id="MobiDB-lite"/>
    </source>
</evidence>
<evidence type="ECO:0000256" key="1">
    <source>
        <dbReference type="ARBA" id="ARBA00004123"/>
    </source>
</evidence>
<dbReference type="PIRSF" id="PIRSF000777">
    <property type="entry name" value="RNA_polIII_C31"/>
    <property type="match status" value="1"/>
</dbReference>
<keyword evidence="3 4" id="KW-0539">Nucleus</keyword>
<comment type="similarity">
    <text evidence="2 4">Belongs to the eukaryotic RPC7 RNA polymerase subunit family.</text>
</comment>
<feature type="compositionally biased region" description="Acidic residues" evidence="5">
    <location>
        <begin position="165"/>
        <end position="189"/>
    </location>
</feature>
<evidence type="ECO:0000313" key="7">
    <source>
        <dbReference type="Proteomes" id="UP001140094"/>
    </source>
</evidence>
<dbReference type="GO" id="GO:0006383">
    <property type="term" value="P:transcription by RNA polymerase III"/>
    <property type="evidence" value="ECO:0007669"/>
    <property type="project" value="UniProtKB-UniRule"/>
</dbReference>
<feature type="compositionally biased region" description="Acidic residues" evidence="5">
    <location>
        <begin position="197"/>
        <end position="215"/>
    </location>
</feature>
<comment type="subcellular location">
    <subcellularLocation>
        <location evidence="1 4">Nucleus</location>
    </subcellularLocation>
</comment>